<dbReference type="InterPro" id="IPR041492">
    <property type="entry name" value="HAD_2"/>
</dbReference>
<dbReference type="Pfam" id="PF13419">
    <property type="entry name" value="HAD_2"/>
    <property type="match status" value="1"/>
</dbReference>
<dbReference type="SUPFAM" id="SSF56784">
    <property type="entry name" value="HAD-like"/>
    <property type="match status" value="1"/>
</dbReference>
<dbReference type="InterPro" id="IPR023198">
    <property type="entry name" value="PGP-like_dom2"/>
</dbReference>
<dbReference type="Gene3D" id="1.10.150.240">
    <property type="entry name" value="Putative phosphatase, domain 2"/>
    <property type="match status" value="1"/>
</dbReference>
<sequence>MAKALIFDFDGVVADSEVLANTVLAEIVTELGVPTTVEDSYRCYLGKRFGEIITEIEKTVGRTLPPTFAAQFQARTLVSFRRALVPIAGMREFIAKFSHVHGGSRRIYSRPCSSALMQTQKR</sequence>
<organism evidence="1 2">
    <name type="scientific">Bradyrhizobium ivorense</name>
    <dbReference type="NCBI Taxonomy" id="2511166"/>
    <lineage>
        <taxon>Bacteria</taxon>
        <taxon>Pseudomonadati</taxon>
        <taxon>Pseudomonadota</taxon>
        <taxon>Alphaproteobacteria</taxon>
        <taxon>Hyphomicrobiales</taxon>
        <taxon>Nitrobacteraceae</taxon>
        <taxon>Bradyrhizobium</taxon>
    </lineage>
</organism>
<evidence type="ECO:0008006" key="3">
    <source>
        <dbReference type="Google" id="ProtNLM"/>
    </source>
</evidence>
<protein>
    <recommendedName>
        <fullName evidence="3">Phosphoglycolate phosphatase</fullName>
    </recommendedName>
</protein>
<gene>
    <name evidence="1" type="ORF">CI1B_34010</name>
</gene>
<reference evidence="1" key="1">
    <citation type="submission" date="2019-02" db="EMBL/GenBank/DDBJ databases">
        <authorList>
            <person name="Pothier F.J."/>
        </authorList>
    </citation>
    <scope>NUCLEOTIDE SEQUENCE</scope>
    <source>
        <strain evidence="1">CI-1B</strain>
    </source>
</reference>
<comment type="caution">
    <text evidence="1">The sequence shown here is derived from an EMBL/GenBank/DDBJ whole genome shotgun (WGS) entry which is preliminary data.</text>
</comment>
<accession>A0A508T5V2</accession>
<dbReference type="EMBL" id="CAADFC020000012">
    <property type="protein sequence ID" value="VIO70782.1"/>
    <property type="molecule type" value="Genomic_DNA"/>
</dbReference>
<evidence type="ECO:0000313" key="1">
    <source>
        <dbReference type="EMBL" id="VIO70782.1"/>
    </source>
</evidence>
<dbReference type="InterPro" id="IPR036412">
    <property type="entry name" value="HAD-like_sf"/>
</dbReference>
<evidence type="ECO:0000313" key="2">
    <source>
        <dbReference type="Proteomes" id="UP000328092"/>
    </source>
</evidence>
<proteinExistence type="predicted"/>
<keyword evidence="2" id="KW-1185">Reference proteome</keyword>
<dbReference type="AlphaFoldDB" id="A0A508T5V2"/>
<dbReference type="RefSeq" id="WP_244626568.1">
    <property type="nucleotide sequence ID" value="NZ_CAADFC020000012.1"/>
</dbReference>
<name>A0A508T5V2_9BRAD</name>
<dbReference type="Proteomes" id="UP000328092">
    <property type="component" value="Unassembled WGS sequence"/>
</dbReference>